<dbReference type="Proteomes" id="UP001234297">
    <property type="component" value="Chromosome 1"/>
</dbReference>
<sequence>MMLSRHPDWRGDDDGEDGSPATAIVQRRNSGLLLRPVTLQLGFCKTQNPNCCPMRSVFFNKNRTLFFNVTNQVVPVGLEPFNQDQNMTSEEAWSGHKPAVDHFRIFGCIAFAHIPDQKRSKLDDKFMKCIFLGVSENSKAYRKDISAFLVWEGIIYNDEEAEANIHAHVDTQVAVGEGSASDGSRVAIDTITTGTSTNPIITNPISDNSSQEGRAGRLPVWMEDYETGEGLSEEEVFTNLAMFVDRDPVLFASVVKCLKMVRDENGVKVDGTMYKQIVGSLMYLIATRPDIVYSVNLISRFMEHPTQLHLVAAKRILRYLKGTLGFGMFYKKGGKLKLIGYTDSDYAGDVEDRKRLLDTCSCSIQEQFYGLQRSNQLSLCLQQKRSLLRQHLVHVKLYG</sequence>
<evidence type="ECO:0000313" key="2">
    <source>
        <dbReference type="Proteomes" id="UP001234297"/>
    </source>
</evidence>
<reference evidence="1 2" key="1">
    <citation type="journal article" date="2022" name="Hortic Res">
        <title>A haplotype resolved chromosomal level avocado genome allows analysis of novel avocado genes.</title>
        <authorList>
            <person name="Nath O."/>
            <person name="Fletcher S.J."/>
            <person name="Hayward A."/>
            <person name="Shaw L.M."/>
            <person name="Masouleh A.K."/>
            <person name="Furtado A."/>
            <person name="Henry R.J."/>
            <person name="Mitter N."/>
        </authorList>
    </citation>
    <scope>NUCLEOTIDE SEQUENCE [LARGE SCALE GENOMIC DNA]</scope>
    <source>
        <strain evidence="2">cv. Hass</strain>
    </source>
</reference>
<keyword evidence="2" id="KW-1185">Reference proteome</keyword>
<proteinExistence type="predicted"/>
<comment type="caution">
    <text evidence="1">The sequence shown here is derived from an EMBL/GenBank/DDBJ whole genome shotgun (WGS) entry which is preliminary data.</text>
</comment>
<gene>
    <name evidence="1" type="ORF">MRB53_002558</name>
</gene>
<dbReference type="EMBL" id="CM056809">
    <property type="protein sequence ID" value="KAJ8649535.1"/>
    <property type="molecule type" value="Genomic_DNA"/>
</dbReference>
<name>A0ACC2MVT2_PERAE</name>
<evidence type="ECO:0000313" key="1">
    <source>
        <dbReference type="EMBL" id="KAJ8649535.1"/>
    </source>
</evidence>
<organism evidence="1 2">
    <name type="scientific">Persea americana</name>
    <name type="common">Avocado</name>
    <dbReference type="NCBI Taxonomy" id="3435"/>
    <lineage>
        <taxon>Eukaryota</taxon>
        <taxon>Viridiplantae</taxon>
        <taxon>Streptophyta</taxon>
        <taxon>Embryophyta</taxon>
        <taxon>Tracheophyta</taxon>
        <taxon>Spermatophyta</taxon>
        <taxon>Magnoliopsida</taxon>
        <taxon>Magnoliidae</taxon>
        <taxon>Laurales</taxon>
        <taxon>Lauraceae</taxon>
        <taxon>Persea</taxon>
    </lineage>
</organism>
<accession>A0ACC2MVT2</accession>
<protein>
    <submittedName>
        <fullName evidence="1">Uncharacterized protein</fullName>
    </submittedName>
</protein>